<dbReference type="InterPro" id="IPR011650">
    <property type="entry name" value="Peptidase_M20_dimer"/>
</dbReference>
<dbReference type="KEGG" id="vcr:VC395_2395"/>
<dbReference type="GO" id="GO:0046872">
    <property type="term" value="F:metal ion binding"/>
    <property type="evidence" value="ECO:0007669"/>
    <property type="project" value="UniProtKB-KW"/>
</dbReference>
<evidence type="ECO:0000313" key="21">
    <source>
        <dbReference type="Proteomes" id="UP000000249"/>
    </source>
</evidence>
<evidence type="ECO:0000256" key="9">
    <source>
        <dbReference type="ARBA" id="ARBA00023285"/>
    </source>
</evidence>
<dbReference type="InterPro" id="IPR001160">
    <property type="entry name" value="Peptidase_M20C"/>
</dbReference>
<dbReference type="Pfam" id="PF01546">
    <property type="entry name" value="Peptidase_M20"/>
    <property type="match status" value="1"/>
</dbReference>
<reference evidence="20 21" key="1">
    <citation type="submission" date="2007-03" db="EMBL/GenBank/DDBJ databases">
        <authorList>
            <person name="Heidelberg J."/>
        </authorList>
    </citation>
    <scope>NUCLEOTIDE SEQUENCE [LARGE SCALE GENOMIC DNA]</scope>
    <source>
        <strain evidence="21">ATCC 39541 / Classical Ogawa 395 / O395</strain>
    </source>
</reference>
<dbReference type="SUPFAM" id="SSF53187">
    <property type="entry name" value="Zn-dependent exopeptidases"/>
    <property type="match status" value="1"/>
</dbReference>
<dbReference type="GO" id="GO:0005829">
    <property type="term" value="C:cytosol"/>
    <property type="evidence" value="ECO:0007669"/>
    <property type="project" value="TreeGrafter"/>
</dbReference>
<evidence type="ECO:0000256" key="15">
    <source>
        <dbReference type="ARBA" id="ARBA00075285"/>
    </source>
</evidence>
<dbReference type="Proteomes" id="UP000000249">
    <property type="component" value="Chromosome 1"/>
</dbReference>
<evidence type="ECO:0000256" key="1">
    <source>
        <dbReference type="ARBA" id="ARBA00001941"/>
    </source>
</evidence>
<keyword evidence="8" id="KW-0482">Metalloprotease</keyword>
<evidence type="ECO:0000256" key="2">
    <source>
        <dbReference type="ARBA" id="ARBA00001947"/>
    </source>
</evidence>
<dbReference type="PIRSF" id="PIRSF016599">
    <property type="entry name" value="Xaa-His_dipept"/>
    <property type="match status" value="1"/>
</dbReference>
<name>A0A0H3AJ05_VIBC3</name>
<gene>
    <name evidence="20" type="primary">pepD</name>
    <name evidence="20" type="ordered locus">VC0395_A1869</name>
</gene>
<evidence type="ECO:0000256" key="18">
    <source>
        <dbReference type="ARBA" id="ARBA00078074"/>
    </source>
</evidence>
<evidence type="ECO:0000256" key="3">
    <source>
        <dbReference type="ARBA" id="ARBA00022670"/>
    </source>
</evidence>
<evidence type="ECO:0000256" key="10">
    <source>
        <dbReference type="ARBA" id="ARBA00036421"/>
    </source>
</evidence>
<dbReference type="EMBL" id="CP000627">
    <property type="protein sequence ID" value="ABQ20492.1"/>
    <property type="molecule type" value="Genomic_DNA"/>
</dbReference>
<dbReference type="eggNOG" id="COG2195">
    <property type="taxonomic scope" value="Bacteria"/>
</dbReference>
<keyword evidence="3" id="KW-0645">Protease</keyword>
<evidence type="ECO:0000256" key="12">
    <source>
        <dbReference type="ARBA" id="ARBA00044252"/>
    </source>
</evidence>
<dbReference type="PRINTS" id="PR00934">
    <property type="entry name" value="XHISDIPTASE"/>
</dbReference>
<dbReference type="KEGG" id="vco:VC0395_A1869"/>
<dbReference type="GO" id="GO:0070573">
    <property type="term" value="F:metallodipeptidase activity"/>
    <property type="evidence" value="ECO:0007669"/>
    <property type="project" value="TreeGrafter"/>
</dbReference>
<dbReference type="PATRIC" id="fig|345073.21.peg.2309"/>
<evidence type="ECO:0000256" key="14">
    <source>
        <dbReference type="ARBA" id="ARBA00071271"/>
    </source>
</evidence>
<dbReference type="GO" id="GO:0006508">
    <property type="term" value="P:proteolysis"/>
    <property type="evidence" value="ECO:0007669"/>
    <property type="project" value="UniProtKB-KW"/>
</dbReference>
<evidence type="ECO:0000313" key="20">
    <source>
        <dbReference type="EMBL" id="ABQ20492.1"/>
    </source>
</evidence>
<evidence type="ECO:0000256" key="13">
    <source>
        <dbReference type="ARBA" id="ARBA00061423"/>
    </source>
</evidence>
<keyword evidence="6" id="KW-0862">Zinc</keyword>
<keyword evidence="4" id="KW-0479">Metal-binding</keyword>
<proteinExistence type="inferred from homology"/>
<comment type="similarity">
    <text evidence="13">Belongs to the peptidase M20C family.</text>
</comment>
<evidence type="ECO:0000256" key="8">
    <source>
        <dbReference type="ARBA" id="ARBA00023049"/>
    </source>
</evidence>
<dbReference type="FunFam" id="3.40.630.10:FF:000018">
    <property type="entry name" value="Aminoacyl-histidine dipeptidase PepD"/>
    <property type="match status" value="1"/>
</dbReference>
<dbReference type="EC" id="3.4.13.18" evidence="11"/>
<dbReference type="PANTHER" id="PTHR43501:SF1">
    <property type="entry name" value="CYTOSOL NON-SPECIFIC DIPEPTIDASE"/>
    <property type="match status" value="1"/>
</dbReference>
<sequence length="534" mass="58704">MTYTLPLHSDMLCNESTYLLQANSLPRPSSGERIHGKNYSKESSVSEFQTEISKLSSNPIWPFFATICSIPHPSKHEEALAQYIINWAKEQGLAVRRDETGNVFIKKPATPGMENRKGVVLQAHIDMVPQKNEDTVHDFTKDPIQPYIDGEWVTAKGTTLGADNGIGMASCLAVLASKEIQHGPIEVLLTIDEEAGMTGAFGLKEGWLEGDILLNTDSEQEGEVYMGCAGGVNAEFTFSIEREAIPAGYVGRQLILKGLKGGHSGCDIHTGRGNANKLMARFLAGHAKELDLRLVEFRGGSLRNAIPREAFVTVALPEQHVAELETLFHRYTELLKAELGKVETHLVTFLEAKELQSEVLTAHTQQRFVAALNTCPNGVIRMSDDIAGVVETSLNVGVITTEANKIKVLCLIRSLMDSGRHQVEGMLQSLAQLAGAELDLSGAYPGWKPDADSEIMHIFRDMYEGIYGHKPNIMVIHAGLECGLFKKPYPNMDMVSFGPTIKFPHSPDEKVKIDTVDLFWQQMVALLANIPVKA</sequence>
<comment type="catalytic activity">
    <reaction evidence="10">
        <text>Hydrolysis of dipeptides, preferentially hydrophobic dipeptides including prolyl amino acids.</text>
        <dbReference type="EC" id="3.4.13.18"/>
    </reaction>
</comment>
<dbReference type="CDD" id="cd03890">
    <property type="entry name" value="M20_pepD"/>
    <property type="match status" value="1"/>
</dbReference>
<evidence type="ECO:0000256" key="4">
    <source>
        <dbReference type="ARBA" id="ARBA00022723"/>
    </source>
</evidence>
<evidence type="ECO:0000256" key="17">
    <source>
        <dbReference type="ARBA" id="ARBA00077688"/>
    </source>
</evidence>
<feature type="domain" description="Peptidase M20 dimerisation" evidence="19">
    <location>
        <begin position="256"/>
        <end position="341"/>
    </location>
</feature>
<dbReference type="Gene3D" id="3.40.630.10">
    <property type="entry name" value="Zn peptidases"/>
    <property type="match status" value="2"/>
</dbReference>
<dbReference type="InterPro" id="IPR002933">
    <property type="entry name" value="Peptidase_M20"/>
</dbReference>
<accession>A0A0H3AJ05</accession>
<keyword evidence="9" id="KW-0170">Cobalt</keyword>
<evidence type="ECO:0000259" key="19">
    <source>
        <dbReference type="Pfam" id="PF07687"/>
    </source>
</evidence>
<comment type="cofactor">
    <cofactor evidence="2">
        <name>Zn(2+)</name>
        <dbReference type="ChEBI" id="CHEBI:29105"/>
    </cofactor>
</comment>
<dbReference type="Pfam" id="PF07687">
    <property type="entry name" value="M20_dimer"/>
    <property type="match status" value="1"/>
</dbReference>
<protein>
    <recommendedName>
        <fullName evidence="14">Cytosol non-specific dipeptidase</fullName>
        <ecNumber evidence="11">3.4.13.18</ecNumber>
    </recommendedName>
    <alternativeName>
        <fullName evidence="17">Aminoacyl-histidine dipeptidase</fullName>
    </alternativeName>
    <alternativeName>
        <fullName evidence="16">Beta-alanyl-histidine dipeptidase</fullName>
    </alternativeName>
    <alternativeName>
        <fullName evidence="15">Carnosinase</fullName>
    </alternativeName>
    <alternativeName>
        <fullName evidence="12">Peptidase D</fullName>
    </alternativeName>
    <alternativeName>
        <fullName evidence="18">Xaa-His dipeptidase</fullName>
    </alternativeName>
</protein>
<keyword evidence="5" id="KW-0378">Hydrolase</keyword>
<evidence type="ECO:0000256" key="16">
    <source>
        <dbReference type="ARBA" id="ARBA00076004"/>
    </source>
</evidence>
<keyword evidence="7" id="KW-0224">Dipeptidase</keyword>
<dbReference type="PANTHER" id="PTHR43501">
    <property type="entry name" value="CYTOSOL NON-SPECIFIC DIPEPTIDASE"/>
    <property type="match status" value="1"/>
</dbReference>
<dbReference type="FunFam" id="3.40.630.10:FF:000015">
    <property type="entry name" value="Aminoacyl-histidine dipeptidase PepD"/>
    <property type="match status" value="1"/>
</dbReference>
<evidence type="ECO:0000256" key="11">
    <source>
        <dbReference type="ARBA" id="ARBA00038976"/>
    </source>
</evidence>
<evidence type="ECO:0000256" key="6">
    <source>
        <dbReference type="ARBA" id="ARBA00022833"/>
    </source>
</evidence>
<evidence type="ECO:0000256" key="5">
    <source>
        <dbReference type="ARBA" id="ARBA00022801"/>
    </source>
</evidence>
<dbReference type="NCBIfam" id="TIGR01893">
    <property type="entry name" value="aa-his-dipept"/>
    <property type="match status" value="1"/>
</dbReference>
<organism evidence="20 21">
    <name type="scientific">Vibrio cholerae serotype O1 (strain ATCC 39541 / Classical Ogawa 395 / O395)</name>
    <dbReference type="NCBI Taxonomy" id="345073"/>
    <lineage>
        <taxon>Bacteria</taxon>
        <taxon>Pseudomonadati</taxon>
        <taxon>Pseudomonadota</taxon>
        <taxon>Gammaproteobacteria</taxon>
        <taxon>Vibrionales</taxon>
        <taxon>Vibrionaceae</taxon>
        <taxon>Vibrio</taxon>
    </lineage>
</organism>
<dbReference type="AlphaFoldDB" id="A0A0H3AJ05"/>
<comment type="cofactor">
    <cofactor evidence="1">
        <name>Co(2+)</name>
        <dbReference type="ChEBI" id="CHEBI:48828"/>
    </cofactor>
</comment>
<evidence type="ECO:0000256" key="7">
    <source>
        <dbReference type="ARBA" id="ARBA00022997"/>
    </source>
</evidence>